<name>F8B2B9_9ACTN</name>
<accession>F8B2B9</accession>
<dbReference type="Proteomes" id="UP000001549">
    <property type="component" value="Chromosome"/>
</dbReference>
<gene>
    <name evidence="1" type="ordered locus">FsymDg_3513</name>
</gene>
<dbReference type="RefSeq" id="WP_013874684.1">
    <property type="nucleotide sequence ID" value="NC_015656.1"/>
</dbReference>
<dbReference type="KEGG" id="fsy:FsymDg_3513"/>
<organism evidence="1 2">
    <name type="scientific">Candidatus Protofrankia datiscae</name>
    <dbReference type="NCBI Taxonomy" id="2716812"/>
    <lineage>
        <taxon>Bacteria</taxon>
        <taxon>Bacillati</taxon>
        <taxon>Actinomycetota</taxon>
        <taxon>Actinomycetes</taxon>
        <taxon>Frankiales</taxon>
        <taxon>Frankiaceae</taxon>
        <taxon>Protofrankia</taxon>
    </lineage>
</organism>
<sequence>MSTAVTATESDAAEPRVCWCCGGTYPEPGLVRLGSHPEVGICLPCAHYLHQQARGREDARRRSPAARLRDGLRAGLRLVHAAALA</sequence>
<evidence type="ECO:0000313" key="2">
    <source>
        <dbReference type="Proteomes" id="UP000001549"/>
    </source>
</evidence>
<keyword evidence="2" id="KW-1185">Reference proteome</keyword>
<dbReference type="AlphaFoldDB" id="F8B2B9"/>
<reference evidence="1 2" key="1">
    <citation type="submission" date="2011-05" db="EMBL/GenBank/DDBJ databases">
        <title>Complete sequence of chromosome of Frankia symbiont of Datisca glomerata.</title>
        <authorList>
            <consortium name="US DOE Joint Genome Institute"/>
            <person name="Lucas S."/>
            <person name="Han J."/>
            <person name="Lapidus A."/>
            <person name="Cheng J.-F."/>
            <person name="Goodwin L."/>
            <person name="Pitluck S."/>
            <person name="Peters L."/>
            <person name="Mikhailova N."/>
            <person name="Chertkov O."/>
            <person name="Teshima H."/>
            <person name="Han C."/>
            <person name="Tapia R."/>
            <person name="Land M."/>
            <person name="Hauser L."/>
            <person name="Kyrpides N."/>
            <person name="Ivanova N."/>
            <person name="Pagani I."/>
            <person name="Berry A."/>
            <person name="Pawlowski K."/>
            <person name="Persson T."/>
            <person name="Vanden Heuvel B."/>
            <person name="Benson D."/>
            <person name="Woyke T."/>
        </authorList>
    </citation>
    <scope>NUCLEOTIDE SEQUENCE [LARGE SCALE GENOMIC DNA]</scope>
    <source>
        <strain evidence="2">4085684</strain>
    </source>
</reference>
<protein>
    <submittedName>
        <fullName evidence="1">Uncharacterized protein</fullName>
    </submittedName>
</protein>
<evidence type="ECO:0000313" key="1">
    <source>
        <dbReference type="EMBL" id="AEH10796.1"/>
    </source>
</evidence>
<proteinExistence type="predicted"/>
<dbReference type="HOGENOM" id="CLU_2507860_0_0_11"/>
<dbReference type="EMBL" id="CP002801">
    <property type="protein sequence ID" value="AEH10796.1"/>
    <property type="molecule type" value="Genomic_DNA"/>
</dbReference>